<dbReference type="Pfam" id="PF02579">
    <property type="entry name" value="Nitro_FeMo-Co"/>
    <property type="match status" value="1"/>
</dbReference>
<dbReference type="AlphaFoldDB" id="A0A1I4QEM0"/>
<dbReference type="RefSeq" id="WP_090483999.1">
    <property type="nucleotide sequence ID" value="NZ_FOUO01000004.1"/>
</dbReference>
<dbReference type="InterPro" id="IPR051840">
    <property type="entry name" value="NifX/NifY_domain"/>
</dbReference>
<dbReference type="SUPFAM" id="SSF53146">
    <property type="entry name" value="Nitrogenase accessory factor-like"/>
    <property type="match status" value="1"/>
</dbReference>
<gene>
    <name evidence="4" type="ORF">SAMN05421721_10489</name>
</gene>
<dbReference type="PANTHER" id="PTHR33937:SF1">
    <property type="entry name" value="IRON-MOLIBDENUM COFACTOR PROCESSING PROTEIN"/>
    <property type="match status" value="1"/>
</dbReference>
<keyword evidence="2" id="KW-0535">Nitrogen fixation</keyword>
<evidence type="ECO:0000313" key="4">
    <source>
        <dbReference type="EMBL" id="SFM38508.1"/>
    </source>
</evidence>
<evidence type="ECO:0000256" key="1">
    <source>
        <dbReference type="ARBA" id="ARBA00010285"/>
    </source>
</evidence>
<dbReference type="OrthoDB" id="9797941at2"/>
<proteinExistence type="inferred from homology"/>
<dbReference type="InterPro" id="IPR034169">
    <property type="entry name" value="NifX-like"/>
</dbReference>
<evidence type="ECO:0000313" key="5">
    <source>
        <dbReference type="Proteomes" id="UP000199556"/>
    </source>
</evidence>
<dbReference type="InterPro" id="IPR036105">
    <property type="entry name" value="DiNase_FeMo-co_biosyn_sf"/>
</dbReference>
<protein>
    <submittedName>
        <fullName evidence="4">Nitrogen fixation protein NifX</fullName>
    </submittedName>
</protein>
<keyword evidence="5" id="KW-1185">Reference proteome</keyword>
<dbReference type="InterPro" id="IPR003731">
    <property type="entry name" value="Di-Nase_FeMo-co_biosynth"/>
</dbReference>
<name>A0A1I4QEM0_ECTMO</name>
<dbReference type="Proteomes" id="UP000199556">
    <property type="component" value="Unassembled WGS sequence"/>
</dbReference>
<dbReference type="Gene3D" id="3.30.420.130">
    <property type="entry name" value="Dinitrogenase iron-molybdenum cofactor biosynthesis domain"/>
    <property type="match status" value="1"/>
</dbReference>
<dbReference type="STRING" id="195064.SAMN05421721_10489"/>
<dbReference type="EMBL" id="FOUO01000004">
    <property type="protein sequence ID" value="SFM38508.1"/>
    <property type="molecule type" value="Genomic_DNA"/>
</dbReference>
<reference evidence="4 5" key="1">
    <citation type="submission" date="2016-10" db="EMBL/GenBank/DDBJ databases">
        <authorList>
            <person name="de Groot N.N."/>
        </authorList>
    </citation>
    <scope>NUCLEOTIDE SEQUENCE [LARGE SCALE GENOMIC DNA]</scope>
    <source>
        <strain evidence="4 5">DSM 4180</strain>
    </source>
</reference>
<comment type="similarity">
    <text evidence="1">Belongs to the NifX/NifY family.</text>
</comment>
<evidence type="ECO:0000259" key="3">
    <source>
        <dbReference type="Pfam" id="PF02579"/>
    </source>
</evidence>
<feature type="domain" description="Dinitrogenase iron-molybdenum cofactor biosynthesis" evidence="3">
    <location>
        <begin position="32"/>
        <end position="126"/>
    </location>
</feature>
<organism evidence="4 5">
    <name type="scientific">Ectothiorhodospira mobilis</name>
    <dbReference type="NCBI Taxonomy" id="195064"/>
    <lineage>
        <taxon>Bacteria</taxon>
        <taxon>Pseudomonadati</taxon>
        <taxon>Pseudomonadota</taxon>
        <taxon>Gammaproteobacteria</taxon>
        <taxon>Chromatiales</taxon>
        <taxon>Ectothiorhodospiraceae</taxon>
        <taxon>Ectothiorhodospira</taxon>
    </lineage>
</organism>
<dbReference type="PANTHER" id="PTHR33937">
    <property type="entry name" value="IRON-MOLYBDENUM PROTEIN-RELATED-RELATED"/>
    <property type="match status" value="1"/>
</dbReference>
<accession>A0A1I4QEM0</accession>
<evidence type="ECO:0000256" key="2">
    <source>
        <dbReference type="ARBA" id="ARBA00023231"/>
    </source>
</evidence>
<dbReference type="CDD" id="cd00853">
    <property type="entry name" value="NifX"/>
    <property type="match status" value="1"/>
</dbReference>
<sequence length="163" mass="17739">MALQRRLRLVAPPDGAPDGADLRLAFASSDLERVDRHFGDTPALVIHRLDPDGPRRVVVAQFTPMPSHGETETDRLSPRIRALEGCAAVYCEAAGVSAVQQLLAVGVQPVKVPPGSPIRELLLELQACLRAGRPPAWMRRAALRRKESPQGFEALADLPWDGE</sequence>